<feature type="chain" id="PRO_5046989548" evidence="1">
    <location>
        <begin position="25"/>
        <end position="347"/>
    </location>
</feature>
<feature type="signal peptide" evidence="1">
    <location>
        <begin position="1"/>
        <end position="24"/>
    </location>
</feature>
<comment type="caution">
    <text evidence="3">The sequence shown here is derived from an EMBL/GenBank/DDBJ whole genome shotgun (WGS) entry which is preliminary data.</text>
</comment>
<feature type="domain" description="F5/8 type C" evidence="2">
    <location>
        <begin position="108"/>
        <end position="250"/>
    </location>
</feature>
<dbReference type="PROSITE" id="PS50022">
    <property type="entry name" value="FA58C_3"/>
    <property type="match status" value="1"/>
</dbReference>
<organism evidence="3 4">
    <name type="scientific">Actinokineospora guangxiensis</name>
    <dbReference type="NCBI Taxonomy" id="1490288"/>
    <lineage>
        <taxon>Bacteria</taxon>
        <taxon>Bacillati</taxon>
        <taxon>Actinomycetota</taxon>
        <taxon>Actinomycetes</taxon>
        <taxon>Pseudonocardiales</taxon>
        <taxon>Pseudonocardiaceae</taxon>
        <taxon>Actinokineospora</taxon>
    </lineage>
</organism>
<dbReference type="Gene3D" id="2.60.120.260">
    <property type="entry name" value="Galactose-binding domain-like"/>
    <property type="match status" value="1"/>
</dbReference>
<sequence length="347" mass="36185">MPAGRLSCCLAAAALTGAPTAPTASPAAAPTSSAVSAELVDLWAAHRSGSAEVARLAARADQVVRTGLGEHAEPVRAALRLLSEDPARAWSARLALLDAELPAAQRPFVDAAVRDYDTAYAAPATTAITTLGVHAGHGLDRMTDGDPATYYWSARPAGAGAAVTVDLGAPRRVLGVRVRLGKPDRPDDVVRRGAVEFSPDGARWHSVGGLSGAEHTIRVSAETRYVRLRSTADQPNWLVVRELSADLGPTERAADGDPASVFTITGRAVELPLGQASSVVIRAAADTPSGVEVQVRTEDGHWSVLGRTAGAYTELPLPSARTTRLRIVRGGGVPPVVVHEVTARRAR</sequence>
<dbReference type="Pfam" id="PF00754">
    <property type="entry name" value="F5_F8_type_C"/>
    <property type="match status" value="1"/>
</dbReference>
<gene>
    <name evidence="3" type="ORF">ACFPM7_27710</name>
</gene>
<evidence type="ECO:0000313" key="4">
    <source>
        <dbReference type="Proteomes" id="UP001596157"/>
    </source>
</evidence>
<dbReference type="InterPro" id="IPR008979">
    <property type="entry name" value="Galactose-bd-like_sf"/>
</dbReference>
<protein>
    <submittedName>
        <fullName evidence="3">Discoidin domain-containing protein</fullName>
    </submittedName>
</protein>
<dbReference type="SUPFAM" id="SSF49785">
    <property type="entry name" value="Galactose-binding domain-like"/>
    <property type="match status" value="1"/>
</dbReference>
<name>A0ABW0EUR5_9PSEU</name>
<keyword evidence="1" id="KW-0732">Signal</keyword>
<dbReference type="InterPro" id="IPR000421">
    <property type="entry name" value="FA58C"/>
</dbReference>
<accession>A0ABW0EUR5</accession>
<evidence type="ECO:0000256" key="1">
    <source>
        <dbReference type="SAM" id="SignalP"/>
    </source>
</evidence>
<evidence type="ECO:0000313" key="3">
    <source>
        <dbReference type="EMBL" id="MFC5290852.1"/>
    </source>
</evidence>
<reference evidence="4" key="1">
    <citation type="journal article" date="2019" name="Int. J. Syst. Evol. Microbiol.">
        <title>The Global Catalogue of Microorganisms (GCM) 10K type strain sequencing project: providing services to taxonomists for standard genome sequencing and annotation.</title>
        <authorList>
            <consortium name="The Broad Institute Genomics Platform"/>
            <consortium name="The Broad Institute Genome Sequencing Center for Infectious Disease"/>
            <person name="Wu L."/>
            <person name="Ma J."/>
        </authorList>
    </citation>
    <scope>NUCLEOTIDE SEQUENCE [LARGE SCALE GENOMIC DNA]</scope>
    <source>
        <strain evidence="4">CCUG 59778</strain>
    </source>
</reference>
<dbReference type="EMBL" id="JBHSKF010000019">
    <property type="protein sequence ID" value="MFC5290852.1"/>
    <property type="molecule type" value="Genomic_DNA"/>
</dbReference>
<dbReference type="Proteomes" id="UP001596157">
    <property type="component" value="Unassembled WGS sequence"/>
</dbReference>
<evidence type="ECO:0000259" key="2">
    <source>
        <dbReference type="PROSITE" id="PS50022"/>
    </source>
</evidence>
<keyword evidence="4" id="KW-1185">Reference proteome</keyword>
<dbReference type="RefSeq" id="WP_378250755.1">
    <property type="nucleotide sequence ID" value="NZ_JBHSKF010000019.1"/>
</dbReference>
<proteinExistence type="predicted"/>